<reference evidence="2 3" key="1">
    <citation type="submission" date="2019-10" db="EMBL/GenBank/DDBJ databases">
        <title>Assembly and Annotation for the nematode Trichostrongylus colubriformis.</title>
        <authorList>
            <person name="Martin J."/>
        </authorList>
    </citation>
    <scope>NUCLEOTIDE SEQUENCE [LARGE SCALE GENOMIC DNA]</scope>
    <source>
        <strain evidence="2">G859</strain>
        <tissue evidence="2">Whole worm</tissue>
    </source>
</reference>
<keyword evidence="3" id="KW-1185">Reference proteome</keyword>
<comment type="caution">
    <text evidence="2">The sequence shown here is derived from an EMBL/GenBank/DDBJ whole genome shotgun (WGS) entry which is preliminary data.</text>
</comment>
<keyword evidence="1" id="KW-0472">Membrane</keyword>
<evidence type="ECO:0000313" key="2">
    <source>
        <dbReference type="EMBL" id="KAK5967561.1"/>
    </source>
</evidence>
<organism evidence="2 3">
    <name type="scientific">Trichostrongylus colubriformis</name>
    <name type="common">Black scour worm</name>
    <dbReference type="NCBI Taxonomy" id="6319"/>
    <lineage>
        <taxon>Eukaryota</taxon>
        <taxon>Metazoa</taxon>
        <taxon>Ecdysozoa</taxon>
        <taxon>Nematoda</taxon>
        <taxon>Chromadorea</taxon>
        <taxon>Rhabditida</taxon>
        <taxon>Rhabditina</taxon>
        <taxon>Rhabditomorpha</taxon>
        <taxon>Strongyloidea</taxon>
        <taxon>Trichostrongylidae</taxon>
        <taxon>Trichostrongylus</taxon>
    </lineage>
</organism>
<evidence type="ECO:0000256" key="1">
    <source>
        <dbReference type="SAM" id="Phobius"/>
    </source>
</evidence>
<evidence type="ECO:0000313" key="3">
    <source>
        <dbReference type="Proteomes" id="UP001331761"/>
    </source>
</evidence>
<name>A0AAN8IC24_TRICO</name>
<gene>
    <name evidence="2" type="ORF">GCK32_021102</name>
</gene>
<keyword evidence="1" id="KW-0812">Transmembrane</keyword>
<accession>A0AAN8IC24</accession>
<feature type="transmembrane region" description="Helical" evidence="1">
    <location>
        <begin position="72"/>
        <end position="90"/>
    </location>
</feature>
<proteinExistence type="predicted"/>
<sequence>MENEHDSTFEREQLATAIAFSEGTSVDLMTARSAVSADVITAVEERSTVDSSGSVGEVKAAETQKSRFTSDFLMSTVFHCFMLSLVIFLLNRREEQ</sequence>
<dbReference type="EMBL" id="WIXE01022355">
    <property type="protein sequence ID" value="KAK5967561.1"/>
    <property type="molecule type" value="Genomic_DNA"/>
</dbReference>
<protein>
    <submittedName>
        <fullName evidence="2">Uncharacterized protein</fullName>
    </submittedName>
</protein>
<dbReference type="Proteomes" id="UP001331761">
    <property type="component" value="Unassembled WGS sequence"/>
</dbReference>
<keyword evidence="1" id="KW-1133">Transmembrane helix</keyword>
<dbReference type="AlphaFoldDB" id="A0AAN8IC24"/>